<dbReference type="AlphaFoldDB" id="A0A838AGM6"/>
<proteinExistence type="predicted"/>
<dbReference type="RefSeq" id="WP_180895045.1">
    <property type="nucleotide sequence ID" value="NZ_JACCKD010000010.1"/>
</dbReference>
<dbReference type="Proteomes" id="UP000582974">
    <property type="component" value="Unassembled WGS sequence"/>
</dbReference>
<dbReference type="GO" id="GO:0006508">
    <property type="term" value="P:proteolysis"/>
    <property type="evidence" value="ECO:0007669"/>
    <property type="project" value="UniProtKB-KW"/>
</dbReference>
<name>A0A838AGM6_9PSEU</name>
<dbReference type="GO" id="GO:0080120">
    <property type="term" value="P:CAAX-box protein maturation"/>
    <property type="evidence" value="ECO:0007669"/>
    <property type="project" value="UniProtKB-ARBA"/>
</dbReference>
<gene>
    <name evidence="3" type="ORF">H0B56_22100</name>
</gene>
<feature type="transmembrane region" description="Helical" evidence="1">
    <location>
        <begin position="229"/>
        <end position="246"/>
    </location>
</feature>
<keyword evidence="3" id="KW-0378">Hydrolase</keyword>
<dbReference type="GO" id="GO:0008237">
    <property type="term" value="F:metallopeptidase activity"/>
    <property type="evidence" value="ECO:0007669"/>
    <property type="project" value="UniProtKB-KW"/>
</dbReference>
<dbReference type="Pfam" id="PF02517">
    <property type="entry name" value="Rce1-like"/>
    <property type="match status" value="1"/>
</dbReference>
<organism evidence="3 4">
    <name type="scientific">Haloechinothrix aidingensis</name>
    <dbReference type="NCBI Taxonomy" id="2752311"/>
    <lineage>
        <taxon>Bacteria</taxon>
        <taxon>Bacillati</taxon>
        <taxon>Actinomycetota</taxon>
        <taxon>Actinomycetes</taxon>
        <taxon>Pseudonocardiales</taxon>
        <taxon>Pseudonocardiaceae</taxon>
        <taxon>Haloechinothrix</taxon>
    </lineage>
</organism>
<evidence type="ECO:0000313" key="4">
    <source>
        <dbReference type="Proteomes" id="UP000582974"/>
    </source>
</evidence>
<accession>A0A838AGM6</accession>
<feature type="transmembrane region" description="Helical" evidence="1">
    <location>
        <begin position="53"/>
        <end position="74"/>
    </location>
</feature>
<keyword evidence="3" id="KW-0645">Protease</keyword>
<reference evidence="3 4" key="1">
    <citation type="submission" date="2020-07" db="EMBL/GenBank/DDBJ databases">
        <title>Genome of Haloechinothrix sp.</title>
        <authorList>
            <person name="Tang S.-K."/>
            <person name="Yang L."/>
            <person name="Zhu W.-Y."/>
        </authorList>
    </citation>
    <scope>NUCLEOTIDE SEQUENCE [LARGE SCALE GENOMIC DNA]</scope>
    <source>
        <strain evidence="3 4">YIM 98757</strain>
    </source>
</reference>
<evidence type="ECO:0000256" key="1">
    <source>
        <dbReference type="SAM" id="Phobius"/>
    </source>
</evidence>
<feature type="transmembrane region" description="Helical" evidence="1">
    <location>
        <begin position="136"/>
        <end position="154"/>
    </location>
</feature>
<evidence type="ECO:0000313" key="3">
    <source>
        <dbReference type="EMBL" id="MBA0128247.1"/>
    </source>
</evidence>
<dbReference type="InterPro" id="IPR003675">
    <property type="entry name" value="Rce1/LyrA-like_dom"/>
</dbReference>
<feature type="domain" description="CAAX prenyl protease 2/Lysostaphin resistance protein A-like" evidence="2">
    <location>
        <begin position="141"/>
        <end position="233"/>
    </location>
</feature>
<keyword evidence="3" id="KW-0482">Metalloprotease</keyword>
<keyword evidence="1" id="KW-0812">Transmembrane</keyword>
<feature type="transmembrane region" description="Helical" evidence="1">
    <location>
        <begin position="175"/>
        <end position="195"/>
    </location>
</feature>
<protein>
    <submittedName>
        <fullName evidence="3">CPBP family intramembrane metalloprotease</fullName>
    </submittedName>
</protein>
<dbReference type="GO" id="GO:0004175">
    <property type="term" value="F:endopeptidase activity"/>
    <property type="evidence" value="ECO:0007669"/>
    <property type="project" value="UniProtKB-ARBA"/>
</dbReference>
<keyword evidence="1" id="KW-1133">Transmembrane helix</keyword>
<feature type="transmembrane region" description="Helical" evidence="1">
    <location>
        <begin position="201"/>
        <end position="222"/>
    </location>
</feature>
<keyword evidence="4" id="KW-1185">Reference proteome</keyword>
<feature type="transmembrane region" description="Helical" evidence="1">
    <location>
        <begin position="95"/>
        <end position="116"/>
    </location>
</feature>
<dbReference type="EMBL" id="JACCKD010000010">
    <property type="protein sequence ID" value="MBA0128247.1"/>
    <property type="molecule type" value="Genomic_DNA"/>
</dbReference>
<sequence>MASVQVRTEPLPSPRWGFGAFLLVEAVLLTTAAFVSALLGSSSGGESIPTQHVLIGTIAPTLVAVAVALLVTVVRGNGPVRDLALQPRWDDVKTGLRFGALGLVITTLGVAVWTRFVGEDDAQSAIGALVADRPLSVYAALTVFFYLWLVGPICEEIIFRGLLWSAIERLQWKTILWGRFAAFVISTAVFAVSHLEPLRTTLLLVIAIPIGLARLVTGRLLASIIAHQVNNFFPALAILLTALGVLQL</sequence>
<feature type="transmembrane region" description="Helical" evidence="1">
    <location>
        <begin position="20"/>
        <end position="41"/>
    </location>
</feature>
<evidence type="ECO:0000259" key="2">
    <source>
        <dbReference type="Pfam" id="PF02517"/>
    </source>
</evidence>
<keyword evidence="1" id="KW-0472">Membrane</keyword>
<comment type="caution">
    <text evidence="3">The sequence shown here is derived from an EMBL/GenBank/DDBJ whole genome shotgun (WGS) entry which is preliminary data.</text>
</comment>